<keyword evidence="6" id="KW-1185">Reference proteome</keyword>
<dbReference type="EMBL" id="CP015105">
    <property type="protein sequence ID" value="ASJ11797.1"/>
    <property type="molecule type" value="Genomic_DNA"/>
</dbReference>
<evidence type="ECO:0000256" key="1">
    <source>
        <dbReference type="SAM" id="Coils"/>
    </source>
</evidence>
<keyword evidence="1" id="KW-0175">Coiled coil</keyword>
<feature type="coiled-coil region" evidence="1">
    <location>
        <begin position="277"/>
        <end position="311"/>
    </location>
</feature>
<feature type="compositionally biased region" description="Basic residues" evidence="2">
    <location>
        <begin position="29"/>
        <end position="39"/>
    </location>
</feature>
<proteinExistence type="predicted"/>
<gene>
    <name evidence="3" type="ORF">A3L14_02340</name>
    <name evidence="4" type="ORF">SAMN05216170_1812</name>
</gene>
<evidence type="ECO:0000256" key="2">
    <source>
        <dbReference type="SAM" id="MobiDB-lite"/>
    </source>
</evidence>
<organism evidence="4 5">
    <name type="scientific">Thermococcus thioreducens</name>
    <dbReference type="NCBI Taxonomy" id="277988"/>
    <lineage>
        <taxon>Archaea</taxon>
        <taxon>Methanobacteriati</taxon>
        <taxon>Methanobacteriota</taxon>
        <taxon>Thermococci</taxon>
        <taxon>Thermococcales</taxon>
        <taxon>Thermococcaceae</taxon>
        <taxon>Thermococcus</taxon>
    </lineage>
</organism>
<evidence type="ECO:0000313" key="3">
    <source>
        <dbReference type="EMBL" id="ASJ11797.1"/>
    </source>
</evidence>
<protein>
    <submittedName>
        <fullName evidence="4">Uncharacterized protein</fullName>
    </submittedName>
</protein>
<evidence type="ECO:0000313" key="5">
    <source>
        <dbReference type="Proteomes" id="UP000182125"/>
    </source>
</evidence>
<sequence length="341" mass="39713">MLTSHTSRTPSQTKRAYQKKIRGDPWKPEHRHKNKRVRDKRGPNTHWYFDYYGKKYIHKSLEDAQKWNTLVGLMTILPAMFHKLTDTKELGKRTDAMLEKIAEGLIFYNHRKEVEEEYGTLKIPPPKEAVLSEGYLLPEFEKLKKDPQFQDKFLDALAEAYHLRIWPKERLRDYLKLAIDAAEEVSSYLGKDGKVHIPAEEFEKFEKLNKFLDTLFTKEFHARKRPQKPPAEMGGKKVEPKFGLAVSDTSAGEQRGRYKWTDQAKNLKSEATRLLGIVQSLKLLNAGEEELKKVEDELWKAIKETQNLELAGLYAKLITYLRGKDPEGAEGFLAFIVEEYR</sequence>
<feature type="compositionally biased region" description="Polar residues" evidence="2">
    <location>
        <begin position="1"/>
        <end position="15"/>
    </location>
</feature>
<reference evidence="3 6" key="1">
    <citation type="submission" date="2016-04" db="EMBL/GenBank/DDBJ databases">
        <title>Complete genome sequence of Thermococcus thioreducens type strain OGL-20P.</title>
        <authorList>
            <person name="Oger P.M."/>
        </authorList>
    </citation>
    <scope>NUCLEOTIDE SEQUENCE [LARGE SCALE GENOMIC DNA]</scope>
    <source>
        <strain evidence="3 6">OGL-20P</strain>
    </source>
</reference>
<reference evidence="4 5" key="2">
    <citation type="submission" date="2016-10" db="EMBL/GenBank/DDBJ databases">
        <authorList>
            <person name="de Groot N.N."/>
        </authorList>
    </citation>
    <scope>NUCLEOTIDE SEQUENCE [LARGE SCALE GENOMIC DNA]</scope>
    <source>
        <strain evidence="4 5">OGL-20</strain>
    </source>
</reference>
<feature type="region of interest" description="Disordered" evidence="2">
    <location>
        <begin position="1"/>
        <end position="41"/>
    </location>
</feature>
<dbReference type="AlphaFoldDB" id="A0A1I0PH88"/>
<dbReference type="Proteomes" id="UP000250136">
    <property type="component" value="Chromosome"/>
</dbReference>
<accession>A0A1I0PH88</accession>
<dbReference type="EMBL" id="FOIW01000002">
    <property type="protein sequence ID" value="SEW13620.1"/>
    <property type="molecule type" value="Genomic_DNA"/>
</dbReference>
<dbReference type="KEGG" id="ttd:A3L14_02340"/>
<evidence type="ECO:0000313" key="4">
    <source>
        <dbReference type="EMBL" id="SEW13620.1"/>
    </source>
</evidence>
<dbReference type="Proteomes" id="UP000182125">
    <property type="component" value="Unassembled WGS sequence"/>
</dbReference>
<name>A0A1I0PH88_9EURY</name>
<evidence type="ECO:0000313" key="6">
    <source>
        <dbReference type="Proteomes" id="UP000250136"/>
    </source>
</evidence>